<dbReference type="Gene3D" id="3.40.50.1000">
    <property type="entry name" value="HAD superfamily/HAD-like"/>
    <property type="match status" value="1"/>
</dbReference>
<keyword evidence="1" id="KW-0812">Transmembrane</keyword>
<evidence type="ECO:0000313" key="1">
    <source>
        <dbReference type="EMBL" id="CDM32164.1"/>
    </source>
</evidence>
<dbReference type="SUPFAM" id="SSF56784">
    <property type="entry name" value="HAD-like"/>
    <property type="match status" value="1"/>
</dbReference>
<reference evidence="1" key="1">
    <citation type="journal article" date="2014" name="Nat. Commun.">
        <title>Multiple recent horizontal transfers of a large genomic region in cheese making fungi.</title>
        <authorList>
            <person name="Cheeseman K."/>
            <person name="Ropars J."/>
            <person name="Renault P."/>
            <person name="Dupont J."/>
            <person name="Gouzy J."/>
            <person name="Branca A."/>
            <person name="Abraham A.L."/>
            <person name="Ceppi M."/>
            <person name="Conseiller E."/>
            <person name="Debuchy R."/>
            <person name="Malagnac F."/>
            <person name="Goarin A."/>
            <person name="Silar P."/>
            <person name="Lacoste S."/>
            <person name="Sallet E."/>
            <person name="Bensimon A."/>
            <person name="Giraud T."/>
            <person name="Brygoo Y."/>
        </authorList>
    </citation>
    <scope>NUCLEOTIDE SEQUENCE [LARGE SCALE GENOMIC DNA]</scope>
    <source>
        <strain evidence="1">FM164</strain>
    </source>
</reference>
<protein>
    <submittedName>
        <fullName evidence="1">ATPase, P-type, transmembrane domain</fullName>
    </submittedName>
</protein>
<gene>
    <name evidence="1" type="ORF">PROQFM164_S02g002315</name>
</gene>
<accession>W6QD98</accession>
<dbReference type="InterPro" id="IPR036412">
    <property type="entry name" value="HAD-like_sf"/>
</dbReference>
<dbReference type="InterPro" id="IPR023214">
    <property type="entry name" value="HAD_sf"/>
</dbReference>
<dbReference type="AlphaFoldDB" id="W6QD98"/>
<keyword evidence="1" id="KW-0472">Membrane</keyword>
<dbReference type="Proteomes" id="UP000030686">
    <property type="component" value="Unassembled WGS sequence"/>
</dbReference>
<organism evidence="1 2">
    <name type="scientific">Penicillium roqueforti (strain FM164)</name>
    <dbReference type="NCBI Taxonomy" id="1365484"/>
    <lineage>
        <taxon>Eukaryota</taxon>
        <taxon>Fungi</taxon>
        <taxon>Dikarya</taxon>
        <taxon>Ascomycota</taxon>
        <taxon>Pezizomycotina</taxon>
        <taxon>Eurotiomycetes</taxon>
        <taxon>Eurotiomycetidae</taxon>
        <taxon>Eurotiales</taxon>
        <taxon>Aspergillaceae</taxon>
        <taxon>Penicillium</taxon>
    </lineage>
</organism>
<dbReference type="EMBL" id="HG792016">
    <property type="protein sequence ID" value="CDM32164.1"/>
    <property type="molecule type" value="Genomic_DNA"/>
</dbReference>
<sequence length="54" mass="5998">MELVPLYQDEPIRRDSNRSCLITENGVNDLPALKRADVGIAMRKIEAAGMVLTI</sequence>
<name>W6QD98_PENRF</name>
<dbReference type="OrthoDB" id="3352408at2759"/>
<proteinExistence type="predicted"/>
<keyword evidence="2" id="KW-1185">Reference proteome</keyword>
<evidence type="ECO:0000313" key="2">
    <source>
        <dbReference type="Proteomes" id="UP000030686"/>
    </source>
</evidence>